<evidence type="ECO:0000313" key="2">
    <source>
        <dbReference type="EMBL" id="SUB26791.1"/>
    </source>
</evidence>
<keyword evidence="1" id="KW-0732">Signal</keyword>
<dbReference type="AlphaFoldDB" id="A0A379AXP7"/>
<protein>
    <submittedName>
        <fullName evidence="2">Transcriptional regulator YtfJ</fullName>
    </submittedName>
</protein>
<name>A0A379AXP7_AVIGA</name>
<evidence type="ECO:0000256" key="1">
    <source>
        <dbReference type="SAM" id="SignalP"/>
    </source>
</evidence>
<sequence length="187" mass="20284">MKKTVLLLGLSALLSSAYSQAHNLQLNATLPAVSVADKGELVVKNQEVSAKPWQSAQLKGKVRVLQHIAGRSAVKEKNLALMDAIKAQHFNGMQYQTTNIINADDAIFGTGAFVRSSAEKAKKENAHSQIVLDNQSAVKNAWKLKEKESLIVVLDKNGKVKFVHEGKLSSGQIDEVLSLVNSLLKNS</sequence>
<dbReference type="NCBIfam" id="TIGR01626">
    <property type="entry name" value="ytfJ_HI0045"/>
    <property type="match status" value="1"/>
</dbReference>
<dbReference type="EMBL" id="UGSQ01000003">
    <property type="protein sequence ID" value="SUB26791.1"/>
    <property type="molecule type" value="Genomic_DNA"/>
</dbReference>
<reference evidence="3 5" key="2">
    <citation type="submission" date="2019-03" db="EMBL/GenBank/DDBJ databases">
        <title>Genomic Encyclopedia of Type Strains, Phase IV (KMG-IV): sequencing the most valuable type-strain genomes for metagenomic binning, comparative biology and taxonomic classification.</title>
        <authorList>
            <person name="Goeker M."/>
        </authorList>
    </citation>
    <scope>NUCLEOTIDE SEQUENCE [LARGE SCALE GENOMIC DNA]</scope>
    <source>
        <strain evidence="3 5">DSM 17481</strain>
    </source>
</reference>
<dbReference type="Gene3D" id="3.40.30.10">
    <property type="entry name" value="Glutaredoxin"/>
    <property type="match status" value="1"/>
</dbReference>
<dbReference type="Proteomes" id="UP000294683">
    <property type="component" value="Unassembled WGS sequence"/>
</dbReference>
<proteinExistence type="predicted"/>
<organism evidence="2 4">
    <name type="scientific">Avibacterium gallinarum</name>
    <name type="common">Pasteurella gallinarum</name>
    <dbReference type="NCBI Taxonomy" id="755"/>
    <lineage>
        <taxon>Bacteria</taxon>
        <taxon>Pseudomonadati</taxon>
        <taxon>Pseudomonadota</taxon>
        <taxon>Gammaproteobacteria</taxon>
        <taxon>Pasteurellales</taxon>
        <taxon>Pasteurellaceae</taxon>
        <taxon>Avibacterium</taxon>
    </lineage>
</organism>
<evidence type="ECO:0000313" key="3">
    <source>
        <dbReference type="EMBL" id="TDP30291.1"/>
    </source>
</evidence>
<evidence type="ECO:0000313" key="4">
    <source>
        <dbReference type="Proteomes" id="UP000255113"/>
    </source>
</evidence>
<reference evidence="2 4" key="1">
    <citation type="submission" date="2018-06" db="EMBL/GenBank/DDBJ databases">
        <authorList>
            <consortium name="Pathogen Informatics"/>
            <person name="Doyle S."/>
        </authorList>
    </citation>
    <scope>NUCLEOTIDE SEQUENCE [LARGE SCALE GENOMIC DNA]</scope>
    <source>
        <strain evidence="2 4">NCTC11188</strain>
    </source>
</reference>
<dbReference type="RefSeq" id="WP_115261389.1">
    <property type="nucleotide sequence ID" value="NZ_SNXJ01000001.1"/>
</dbReference>
<dbReference type="EMBL" id="SNXJ01000001">
    <property type="protein sequence ID" value="TDP30291.1"/>
    <property type="molecule type" value="Genomic_DNA"/>
</dbReference>
<accession>A0A379AXP7</accession>
<gene>
    <name evidence="2" type="primary">ytfJ</name>
    <name evidence="3" type="ORF">EV689_101321</name>
    <name evidence="2" type="ORF">NCTC11188_01153</name>
</gene>
<keyword evidence="5" id="KW-1185">Reference proteome</keyword>
<feature type="chain" id="PRO_5017060972" evidence="1">
    <location>
        <begin position="22"/>
        <end position="187"/>
    </location>
</feature>
<evidence type="ECO:0000313" key="5">
    <source>
        <dbReference type="Proteomes" id="UP000294683"/>
    </source>
</evidence>
<feature type="signal peptide" evidence="1">
    <location>
        <begin position="1"/>
        <end position="21"/>
    </location>
</feature>
<dbReference type="Pfam" id="PF09695">
    <property type="entry name" value="YtfJ_HI0045"/>
    <property type="match status" value="1"/>
</dbReference>
<dbReference type="InterPro" id="IPR006513">
    <property type="entry name" value="YtfJ_HI0045"/>
</dbReference>
<dbReference type="Proteomes" id="UP000255113">
    <property type="component" value="Unassembled WGS sequence"/>
</dbReference>